<dbReference type="AlphaFoldDB" id="A0A5B8U5G8"/>
<gene>
    <name evidence="1" type="ORF">FSW04_12300</name>
</gene>
<evidence type="ECO:0000313" key="2">
    <source>
        <dbReference type="Proteomes" id="UP000321805"/>
    </source>
</evidence>
<evidence type="ECO:0008006" key="3">
    <source>
        <dbReference type="Google" id="ProtNLM"/>
    </source>
</evidence>
<name>A0A5B8U5G8_9ACTN</name>
<dbReference type="EMBL" id="CP042430">
    <property type="protein sequence ID" value="QEC48270.1"/>
    <property type="molecule type" value="Genomic_DNA"/>
</dbReference>
<organism evidence="1 2">
    <name type="scientific">Baekduia soli</name>
    <dbReference type="NCBI Taxonomy" id="496014"/>
    <lineage>
        <taxon>Bacteria</taxon>
        <taxon>Bacillati</taxon>
        <taxon>Actinomycetota</taxon>
        <taxon>Thermoleophilia</taxon>
        <taxon>Solirubrobacterales</taxon>
        <taxon>Baekduiaceae</taxon>
        <taxon>Baekduia</taxon>
    </lineage>
</organism>
<keyword evidence="2" id="KW-1185">Reference proteome</keyword>
<accession>A0A5B8U5G8</accession>
<dbReference type="Proteomes" id="UP000321805">
    <property type="component" value="Chromosome"/>
</dbReference>
<dbReference type="OrthoDB" id="5294839at2"/>
<dbReference type="KEGG" id="bsol:FSW04_12300"/>
<dbReference type="RefSeq" id="WP_146919621.1">
    <property type="nucleotide sequence ID" value="NZ_CP042430.1"/>
</dbReference>
<proteinExistence type="predicted"/>
<sequence>MQLELLLLLHRDPDASWTADDAAQHLRAAVPWAAGRLDDLAASGLAEAVGPAFRFRTAGPWSATVDEIAGRYPARRSTIIGLIFAGPAAGPNGRTD</sequence>
<protein>
    <recommendedName>
        <fullName evidence="3">MarR family transcriptional regulator</fullName>
    </recommendedName>
</protein>
<reference evidence="1 2" key="1">
    <citation type="journal article" date="2018" name="J. Microbiol.">
        <title>Baekduia soli gen. nov., sp. nov., a novel bacterium isolated from the soil of Baekdu Mountain and proposal of a novel family name, Baekduiaceae fam. nov.</title>
        <authorList>
            <person name="An D.S."/>
            <person name="Siddiqi M.Z."/>
            <person name="Kim K.H."/>
            <person name="Yu H.S."/>
            <person name="Im W.T."/>
        </authorList>
    </citation>
    <scope>NUCLEOTIDE SEQUENCE [LARGE SCALE GENOMIC DNA]</scope>
    <source>
        <strain evidence="1 2">BR7-21</strain>
    </source>
</reference>
<evidence type="ECO:0000313" key="1">
    <source>
        <dbReference type="EMBL" id="QEC48270.1"/>
    </source>
</evidence>